<protein>
    <recommendedName>
        <fullName evidence="2">prolyl oligopeptidase</fullName>
        <ecNumber evidence="2">3.4.21.26</ecNumber>
    </recommendedName>
</protein>
<evidence type="ECO:0000256" key="6">
    <source>
        <dbReference type="SAM" id="MobiDB-lite"/>
    </source>
</evidence>
<dbReference type="InterPro" id="IPR023302">
    <property type="entry name" value="Pept_S9A_N"/>
</dbReference>
<dbReference type="InterPro" id="IPR029058">
    <property type="entry name" value="AB_hydrolase_fold"/>
</dbReference>
<evidence type="ECO:0000256" key="4">
    <source>
        <dbReference type="ARBA" id="ARBA00022801"/>
    </source>
</evidence>
<feature type="region of interest" description="Disordered" evidence="6">
    <location>
        <begin position="416"/>
        <end position="440"/>
    </location>
</feature>
<keyword evidence="10" id="KW-1185">Reference proteome</keyword>
<evidence type="ECO:0000256" key="2">
    <source>
        <dbReference type="ARBA" id="ARBA00011897"/>
    </source>
</evidence>
<keyword evidence="3" id="KW-0645">Protease</keyword>
<keyword evidence="4" id="KW-0378">Hydrolase</keyword>
<gene>
    <name evidence="9" type="ORF">GCM10010319_25030</name>
</gene>
<reference evidence="10" key="1">
    <citation type="journal article" date="2019" name="Int. J. Syst. Evol. Microbiol.">
        <title>The Global Catalogue of Microorganisms (GCM) 10K type strain sequencing project: providing services to taxonomists for standard genome sequencing and annotation.</title>
        <authorList>
            <consortium name="The Broad Institute Genomics Platform"/>
            <consortium name="The Broad Institute Genome Sequencing Center for Infectious Disease"/>
            <person name="Wu L."/>
            <person name="Ma J."/>
        </authorList>
    </citation>
    <scope>NUCLEOTIDE SEQUENCE [LARGE SCALE GENOMIC DNA]</scope>
    <source>
        <strain evidence="10">JCM 4565</strain>
    </source>
</reference>
<feature type="domain" description="Peptidase S9A N-terminal" evidence="8">
    <location>
        <begin position="10"/>
        <end position="421"/>
    </location>
</feature>
<dbReference type="EMBL" id="BAAABW010000013">
    <property type="protein sequence ID" value="GAA0347430.1"/>
    <property type="molecule type" value="Genomic_DNA"/>
</dbReference>
<keyword evidence="5" id="KW-0720">Serine protease</keyword>
<organism evidence="9 10">
    <name type="scientific">Streptomyces blastmyceticus</name>
    <dbReference type="NCBI Taxonomy" id="68180"/>
    <lineage>
        <taxon>Bacteria</taxon>
        <taxon>Bacillati</taxon>
        <taxon>Actinomycetota</taxon>
        <taxon>Actinomycetes</taxon>
        <taxon>Kitasatosporales</taxon>
        <taxon>Streptomycetaceae</taxon>
        <taxon>Streptomyces</taxon>
    </lineage>
</organism>
<dbReference type="Pfam" id="PF00326">
    <property type="entry name" value="Peptidase_S9"/>
    <property type="match status" value="1"/>
</dbReference>
<dbReference type="PANTHER" id="PTHR42881">
    <property type="entry name" value="PROLYL ENDOPEPTIDASE"/>
    <property type="match status" value="1"/>
</dbReference>
<name>A0ABP3GNB6_9ACTN</name>
<comment type="caution">
    <text evidence="9">The sequence shown here is derived from an EMBL/GenBank/DDBJ whole genome shotgun (WGS) entry which is preliminary data.</text>
</comment>
<evidence type="ECO:0000313" key="10">
    <source>
        <dbReference type="Proteomes" id="UP001500063"/>
    </source>
</evidence>
<dbReference type="Gene3D" id="2.130.10.120">
    <property type="entry name" value="Prolyl oligopeptidase, N-terminal domain"/>
    <property type="match status" value="1"/>
</dbReference>
<dbReference type="SUPFAM" id="SSF50993">
    <property type="entry name" value="Peptidase/esterase 'gauge' domain"/>
    <property type="match status" value="1"/>
</dbReference>
<dbReference type="Proteomes" id="UP001500063">
    <property type="component" value="Unassembled WGS sequence"/>
</dbReference>
<sequence length="706" mass="74886">MEKVADVPARRQPADEEIHGRLVPDPFRWLEDDTSAECERWLREQQRLLAEHAAAWRAGPLFRALLGGLTDSGGAVVPVVSSPVLRGRRRFFLRRCAGQDLPVLFTALDGEDAGAEHVVLDPMRLDPSGRTILSAWRLSWSGRLLAFQVDVGGAEEPVLQVLDVTDGQMVGQPLAPGLRSPVAWLADDTGFYYVTGGPTEVRRVRLHRIGDDGAHDPVVFETQMRHLSVSLGPEGRWLTVSAAPGAQTGNILHLADLAQGPAGPRGPAAPEFVRVHDGTADGSSALIKTGPRGLLYGITNAGAPLGRVCLIDPADPRSTAWTTLVETAPGSLLSACTALTDPSSSQVQLLVSTVSNGVPRLCLHDLTGRKLTDITTPGSGPGSISALSTPPGDTDRLWFTYTDFTTPPAVHRLTLPQGQCQPETGHPPAGSTSPSRHERPAVRQITYRSADGTPVSLYLIAPAADHDGPRPALLTAYGGFGASAAPAYSPTITAWVRAGGIYAVAAIRGGGEQGTTWHAAGKGHNKPNAFTDFAAAARYLIDHQLTTPAQLAIKGASHSGLTVAVALTRDPELYAAAVCSDALTDMVRYPRFGLGAWWTKEFGTPDDPAQLDTLLSYSPYHNVRPGTRYPAILLTSPRTDPRVGAAHMRKFAAALQQATTSGKPVLLRTEDGVGHGPRAVSRYTPLQSDALAFCAHHTGLLPASNG</sequence>
<dbReference type="InterPro" id="IPR051167">
    <property type="entry name" value="Prolyl_oligopep/macrocyclase"/>
</dbReference>
<feature type="domain" description="Peptidase S9 prolyl oligopeptidase catalytic" evidence="7">
    <location>
        <begin position="489"/>
        <end position="699"/>
    </location>
</feature>
<evidence type="ECO:0000256" key="5">
    <source>
        <dbReference type="ARBA" id="ARBA00022825"/>
    </source>
</evidence>
<dbReference type="Pfam" id="PF02897">
    <property type="entry name" value="Peptidase_S9_N"/>
    <property type="match status" value="1"/>
</dbReference>
<dbReference type="PRINTS" id="PR00862">
    <property type="entry name" value="PROLIGOPTASE"/>
</dbReference>
<accession>A0ABP3GNB6</accession>
<dbReference type="Gene3D" id="3.40.50.1820">
    <property type="entry name" value="alpha/beta hydrolase"/>
    <property type="match status" value="1"/>
</dbReference>
<evidence type="ECO:0000259" key="7">
    <source>
        <dbReference type="Pfam" id="PF00326"/>
    </source>
</evidence>
<evidence type="ECO:0000313" key="9">
    <source>
        <dbReference type="EMBL" id="GAA0347430.1"/>
    </source>
</evidence>
<dbReference type="PANTHER" id="PTHR42881:SF2">
    <property type="entry name" value="PROLYL ENDOPEPTIDASE"/>
    <property type="match status" value="1"/>
</dbReference>
<proteinExistence type="predicted"/>
<comment type="catalytic activity">
    <reaction evidence="1">
        <text>Hydrolysis of Pro-|-Xaa &gt;&gt; Ala-|-Xaa in oligopeptides.</text>
        <dbReference type="EC" id="3.4.21.26"/>
    </reaction>
</comment>
<evidence type="ECO:0000256" key="3">
    <source>
        <dbReference type="ARBA" id="ARBA00022670"/>
    </source>
</evidence>
<dbReference type="EC" id="3.4.21.26" evidence="2"/>
<dbReference type="InterPro" id="IPR001375">
    <property type="entry name" value="Peptidase_S9_cat"/>
</dbReference>
<evidence type="ECO:0000256" key="1">
    <source>
        <dbReference type="ARBA" id="ARBA00001070"/>
    </source>
</evidence>
<dbReference type="SUPFAM" id="SSF53474">
    <property type="entry name" value="alpha/beta-Hydrolases"/>
    <property type="match status" value="1"/>
</dbReference>
<evidence type="ECO:0000259" key="8">
    <source>
        <dbReference type="Pfam" id="PF02897"/>
    </source>
</evidence>
<dbReference type="InterPro" id="IPR002470">
    <property type="entry name" value="Peptidase_S9A"/>
</dbReference>